<dbReference type="Pfam" id="PF00672">
    <property type="entry name" value="HAMP"/>
    <property type="match status" value="1"/>
</dbReference>
<proteinExistence type="predicted"/>
<dbReference type="SUPFAM" id="SSF55874">
    <property type="entry name" value="ATPase domain of HSP90 chaperone/DNA topoisomerase II/histidine kinase"/>
    <property type="match status" value="1"/>
</dbReference>
<dbReference type="SMART" id="SM00304">
    <property type="entry name" value="HAMP"/>
    <property type="match status" value="1"/>
</dbReference>
<feature type="transmembrane region" description="Helical" evidence="14">
    <location>
        <begin position="148"/>
        <end position="174"/>
    </location>
</feature>
<evidence type="ECO:0000256" key="5">
    <source>
        <dbReference type="ARBA" id="ARBA00022553"/>
    </source>
</evidence>
<evidence type="ECO:0000259" key="16">
    <source>
        <dbReference type="PROSITE" id="PS50885"/>
    </source>
</evidence>
<keyword evidence="5" id="KW-0597">Phosphoprotein</keyword>
<dbReference type="GO" id="GO:0005886">
    <property type="term" value="C:plasma membrane"/>
    <property type="evidence" value="ECO:0007669"/>
    <property type="project" value="UniProtKB-SubCell"/>
</dbReference>
<gene>
    <name evidence="17" type="ORF">SAMN06295933_0787</name>
</gene>
<evidence type="ECO:0000256" key="3">
    <source>
        <dbReference type="ARBA" id="ARBA00012438"/>
    </source>
</evidence>
<name>A0A1X7CEP2_9BACT</name>
<keyword evidence="4" id="KW-1003">Cell membrane</keyword>
<protein>
    <recommendedName>
        <fullName evidence="3">histidine kinase</fullName>
        <ecNumber evidence="3">2.7.13.3</ecNumber>
    </recommendedName>
</protein>
<dbReference type="InterPro" id="IPR050398">
    <property type="entry name" value="HssS/ArlS-like"/>
</dbReference>
<evidence type="ECO:0000256" key="2">
    <source>
        <dbReference type="ARBA" id="ARBA00004651"/>
    </source>
</evidence>
<dbReference type="Pfam" id="PF17152">
    <property type="entry name" value="CHASE8"/>
    <property type="match status" value="1"/>
</dbReference>
<dbReference type="SMART" id="SM00388">
    <property type="entry name" value="HisKA"/>
    <property type="match status" value="1"/>
</dbReference>
<feature type="domain" description="HAMP" evidence="16">
    <location>
        <begin position="176"/>
        <end position="229"/>
    </location>
</feature>
<evidence type="ECO:0000313" key="18">
    <source>
        <dbReference type="Proteomes" id="UP000192906"/>
    </source>
</evidence>
<dbReference type="CDD" id="cd00082">
    <property type="entry name" value="HisKA"/>
    <property type="match status" value="1"/>
</dbReference>
<sequence length="502" mass="55980">MTGFQSSLGRKIGAAILGTTIFAIILSMTLTIASFFHSYRQATIQKTNGLAQIMATSTISALDFNDKESATEVLDSLSLIPNVVGATIFTPTGGVFAFFGSKATTFPELKVEPEINFNSFSVIQPIKSGEELLGYLIIDGTFSDQSELVYHIAATSALILIIVLGIGVIVANYFRKKITQPIGQLTDAVRDISIRKDYSKRVAYKSQDEIGYLVSEFNSMLGKIELRDSWLNSHREMLETIVAQRTKELRAKQKQLKDKNSQLVKQIHERRTAEMIREEVERINRHDLKSSLNLVIGYPELLLNKGNLTPEQSKYIKRIASAGYRMLDMIQFHLDIFKMEQGIYSLRTMPVDLVELLCSLEEEMSLLLTQEEVSLSITMNGEEISGTEEITIIGEMVLLRTMFRNLIKNAIEGSVKGDVVSISIERDLYTVVSIKNSLPVPEEVRDRFFNKYVSVGKEDGTGLGTYSAQLIAKTHNAEISMETSDESGTVVSAKFETDISES</sequence>
<dbReference type="CDD" id="cd06225">
    <property type="entry name" value="HAMP"/>
    <property type="match status" value="1"/>
</dbReference>
<evidence type="ECO:0000256" key="14">
    <source>
        <dbReference type="SAM" id="Phobius"/>
    </source>
</evidence>
<evidence type="ECO:0000256" key="8">
    <source>
        <dbReference type="ARBA" id="ARBA00022741"/>
    </source>
</evidence>
<dbReference type="InterPro" id="IPR036097">
    <property type="entry name" value="HisK_dim/P_sf"/>
</dbReference>
<dbReference type="Proteomes" id="UP000192906">
    <property type="component" value="Unassembled WGS sequence"/>
</dbReference>
<keyword evidence="6" id="KW-0808">Transferase</keyword>
<dbReference type="SMART" id="SM00387">
    <property type="entry name" value="HATPase_c"/>
    <property type="match status" value="1"/>
</dbReference>
<dbReference type="InterPro" id="IPR036890">
    <property type="entry name" value="HATPase_C_sf"/>
</dbReference>
<dbReference type="EC" id="2.7.13.3" evidence="3"/>
<evidence type="ECO:0000256" key="7">
    <source>
        <dbReference type="ARBA" id="ARBA00022692"/>
    </source>
</evidence>
<evidence type="ECO:0000259" key="15">
    <source>
        <dbReference type="PROSITE" id="PS50109"/>
    </source>
</evidence>
<keyword evidence="7 14" id="KW-0812">Transmembrane</keyword>
<dbReference type="GO" id="GO:0005524">
    <property type="term" value="F:ATP binding"/>
    <property type="evidence" value="ECO:0007669"/>
    <property type="project" value="UniProtKB-KW"/>
</dbReference>
<evidence type="ECO:0000256" key="13">
    <source>
        <dbReference type="ARBA" id="ARBA00023136"/>
    </source>
</evidence>
<dbReference type="InterPro" id="IPR003660">
    <property type="entry name" value="HAMP_dom"/>
</dbReference>
<dbReference type="Pfam" id="PF02518">
    <property type="entry name" value="HATPase_c"/>
    <property type="match status" value="1"/>
</dbReference>
<evidence type="ECO:0000256" key="6">
    <source>
        <dbReference type="ARBA" id="ARBA00022679"/>
    </source>
</evidence>
<organism evidence="17 18">
    <name type="scientific">Desulfovibrio gilichinskyi</name>
    <dbReference type="NCBI Taxonomy" id="1519643"/>
    <lineage>
        <taxon>Bacteria</taxon>
        <taxon>Pseudomonadati</taxon>
        <taxon>Thermodesulfobacteriota</taxon>
        <taxon>Desulfovibrionia</taxon>
        <taxon>Desulfovibrionales</taxon>
        <taxon>Desulfovibrionaceae</taxon>
        <taxon>Desulfovibrio</taxon>
    </lineage>
</organism>
<dbReference type="PANTHER" id="PTHR45528:SF1">
    <property type="entry name" value="SENSOR HISTIDINE KINASE CPXA"/>
    <property type="match status" value="1"/>
</dbReference>
<dbReference type="InterPro" id="IPR003594">
    <property type="entry name" value="HATPase_dom"/>
</dbReference>
<evidence type="ECO:0000256" key="11">
    <source>
        <dbReference type="ARBA" id="ARBA00022989"/>
    </source>
</evidence>
<dbReference type="Gene3D" id="6.10.340.10">
    <property type="match status" value="1"/>
</dbReference>
<dbReference type="InterPro" id="IPR005467">
    <property type="entry name" value="His_kinase_dom"/>
</dbReference>
<dbReference type="PROSITE" id="PS50885">
    <property type="entry name" value="HAMP"/>
    <property type="match status" value="1"/>
</dbReference>
<keyword evidence="8" id="KW-0547">Nucleotide-binding</keyword>
<accession>A0A1X7CEP2</accession>
<keyword evidence="9 17" id="KW-0418">Kinase</keyword>
<dbReference type="InterPro" id="IPR003661">
    <property type="entry name" value="HisK_dim/P_dom"/>
</dbReference>
<dbReference type="InterPro" id="IPR033417">
    <property type="entry name" value="CHASE8"/>
</dbReference>
<dbReference type="PANTHER" id="PTHR45528">
    <property type="entry name" value="SENSOR HISTIDINE KINASE CPXA"/>
    <property type="match status" value="1"/>
</dbReference>
<keyword evidence="13 14" id="KW-0472">Membrane</keyword>
<keyword evidence="18" id="KW-1185">Reference proteome</keyword>
<dbReference type="GO" id="GO:0000155">
    <property type="term" value="F:phosphorelay sensor kinase activity"/>
    <property type="evidence" value="ECO:0007669"/>
    <property type="project" value="InterPro"/>
</dbReference>
<comment type="catalytic activity">
    <reaction evidence="1">
        <text>ATP + protein L-histidine = ADP + protein N-phospho-L-histidine.</text>
        <dbReference type="EC" id="2.7.13.3"/>
    </reaction>
</comment>
<evidence type="ECO:0000256" key="10">
    <source>
        <dbReference type="ARBA" id="ARBA00022840"/>
    </source>
</evidence>
<keyword evidence="12" id="KW-0902">Two-component regulatory system</keyword>
<dbReference type="STRING" id="1519643.SAMN06295933_0787"/>
<comment type="subcellular location">
    <subcellularLocation>
        <location evidence="2">Cell membrane</location>
        <topology evidence="2">Multi-pass membrane protein</topology>
    </subcellularLocation>
</comment>
<feature type="domain" description="Histidine kinase" evidence="15">
    <location>
        <begin position="283"/>
        <end position="499"/>
    </location>
</feature>
<dbReference type="RefSeq" id="WP_085098560.1">
    <property type="nucleotide sequence ID" value="NZ_FWZU01000001.1"/>
</dbReference>
<evidence type="ECO:0000256" key="12">
    <source>
        <dbReference type="ARBA" id="ARBA00023012"/>
    </source>
</evidence>
<evidence type="ECO:0000313" key="17">
    <source>
        <dbReference type="EMBL" id="SME95311.1"/>
    </source>
</evidence>
<dbReference type="SUPFAM" id="SSF47384">
    <property type="entry name" value="Homodimeric domain of signal transducing histidine kinase"/>
    <property type="match status" value="1"/>
</dbReference>
<feature type="transmembrane region" description="Helical" evidence="14">
    <location>
        <begin position="12"/>
        <end position="36"/>
    </location>
</feature>
<keyword evidence="11 14" id="KW-1133">Transmembrane helix</keyword>
<dbReference type="CDD" id="cd00075">
    <property type="entry name" value="HATPase"/>
    <property type="match status" value="1"/>
</dbReference>
<evidence type="ECO:0000256" key="4">
    <source>
        <dbReference type="ARBA" id="ARBA00022475"/>
    </source>
</evidence>
<dbReference type="Pfam" id="PF00512">
    <property type="entry name" value="HisKA"/>
    <property type="match status" value="1"/>
</dbReference>
<dbReference type="PROSITE" id="PS50109">
    <property type="entry name" value="HIS_KIN"/>
    <property type="match status" value="1"/>
</dbReference>
<keyword evidence="10" id="KW-0067">ATP-binding</keyword>
<evidence type="ECO:0000256" key="1">
    <source>
        <dbReference type="ARBA" id="ARBA00000085"/>
    </source>
</evidence>
<dbReference type="Gene3D" id="1.10.287.130">
    <property type="match status" value="1"/>
</dbReference>
<dbReference type="OrthoDB" id="9787818at2"/>
<dbReference type="AlphaFoldDB" id="A0A1X7CEP2"/>
<dbReference type="EMBL" id="FWZU01000001">
    <property type="protein sequence ID" value="SME95311.1"/>
    <property type="molecule type" value="Genomic_DNA"/>
</dbReference>
<dbReference type="SUPFAM" id="SSF158472">
    <property type="entry name" value="HAMP domain-like"/>
    <property type="match status" value="1"/>
</dbReference>
<dbReference type="Gene3D" id="3.30.565.10">
    <property type="entry name" value="Histidine kinase-like ATPase, C-terminal domain"/>
    <property type="match status" value="1"/>
</dbReference>
<reference evidence="18" key="1">
    <citation type="submission" date="2017-04" db="EMBL/GenBank/DDBJ databases">
        <authorList>
            <person name="Varghese N."/>
            <person name="Submissions S."/>
        </authorList>
    </citation>
    <scope>NUCLEOTIDE SEQUENCE [LARGE SCALE GENOMIC DNA]</scope>
    <source>
        <strain evidence="18">K3S</strain>
    </source>
</reference>
<evidence type="ECO:0000256" key="9">
    <source>
        <dbReference type="ARBA" id="ARBA00022777"/>
    </source>
</evidence>